<protein>
    <submittedName>
        <fullName evidence="7">Low specificity L-threonine aldolase</fullName>
        <ecNumber evidence="7">4.1.2.48</ecNumber>
    </submittedName>
</protein>
<dbReference type="NCBIfam" id="NF041359">
    <property type="entry name" value="GntG_guanitoxin"/>
    <property type="match status" value="1"/>
</dbReference>
<dbReference type="InterPro" id="IPR023603">
    <property type="entry name" value="Low_specificity_L-TA-like"/>
</dbReference>
<evidence type="ECO:0000256" key="3">
    <source>
        <dbReference type="ARBA" id="ARBA00022898"/>
    </source>
</evidence>
<dbReference type="Gene3D" id="3.40.640.10">
    <property type="entry name" value="Type I PLP-dependent aspartate aminotransferase-like (Major domain)"/>
    <property type="match status" value="1"/>
</dbReference>
<dbReference type="PIRSF" id="PIRSF017617">
    <property type="entry name" value="Thr_aldolase"/>
    <property type="match status" value="1"/>
</dbReference>
<organism evidence="7">
    <name type="scientific">Candidatus Atribacter allofermentans</name>
    <dbReference type="NCBI Taxonomy" id="1852833"/>
    <lineage>
        <taxon>Bacteria</taxon>
        <taxon>Pseudomonadati</taxon>
        <taxon>Atribacterota</taxon>
        <taxon>Atribacteria</taxon>
        <taxon>Atribacterales</taxon>
        <taxon>Atribacteraceae</taxon>
        <taxon>Atribacter</taxon>
    </lineage>
</organism>
<reference evidence="7" key="1">
    <citation type="submission" date="2017-02" db="EMBL/GenBank/DDBJ databases">
        <title>Delving into the versatile metabolic prowess of the omnipresent phylum Bacteroidetes.</title>
        <authorList>
            <person name="Nobu M.K."/>
            <person name="Mei R."/>
            <person name="Narihiro T."/>
            <person name="Kuroda K."/>
            <person name="Liu W.-T."/>
        </authorList>
    </citation>
    <scope>NUCLEOTIDE SEQUENCE</scope>
    <source>
        <strain evidence="7">ADurb.Bin276</strain>
    </source>
</reference>
<feature type="modified residue" description="N6-(pyridoxal phosphate)lysine" evidence="5">
    <location>
        <position position="207"/>
    </location>
</feature>
<dbReference type="NCBIfam" id="NF007825">
    <property type="entry name" value="PRK10534.1"/>
    <property type="match status" value="1"/>
</dbReference>
<dbReference type="PANTHER" id="PTHR48097:SF9">
    <property type="entry name" value="L-THREONINE ALDOLASE"/>
    <property type="match status" value="1"/>
</dbReference>
<name>A0A1V5SL89_9BACT</name>
<evidence type="ECO:0000313" key="7">
    <source>
        <dbReference type="EMBL" id="OQA55300.1"/>
    </source>
</evidence>
<evidence type="ECO:0000259" key="6">
    <source>
        <dbReference type="Pfam" id="PF01212"/>
    </source>
</evidence>
<evidence type="ECO:0000256" key="4">
    <source>
        <dbReference type="ARBA" id="ARBA00023239"/>
    </source>
</evidence>
<dbReference type="GO" id="GO:0006567">
    <property type="term" value="P:L-threonine catabolic process"/>
    <property type="evidence" value="ECO:0007669"/>
    <property type="project" value="TreeGrafter"/>
</dbReference>
<dbReference type="SUPFAM" id="SSF53383">
    <property type="entry name" value="PLP-dependent transferases"/>
    <property type="match status" value="1"/>
</dbReference>
<sequence length="352" mass="39555">MLTFNHYHSQWIDLRSDTVTHPTEEMLDAMVKADVGDDVYQDDPTTRQLEELAAKMVGKDAALFVPSGTFGNQLALISHTDRGDEVLIPESNHIVMHEVGASAVIAGVQLRCIPDVNGRITIKDLQRRFRDGDIHNPRTGLICLENAHSSGKVIPLSDMKEIFKYSRSLGIPIHLDGARIFNAALALKIDATDISQSCDSVMFCLSKGLCAPIGSILAGSKFFIDRARKNRKLMGGGLRQSGYLAAAGIISLEKMVQRLVVDHENAQYLANQIGEIPGLEVFDDRLDINMVFFRIQKRNFDSNAFVHFLSKKNVKINPPMAEEYRLVTHYWIDKRKIDWVIMIIKEYMQKAL</sequence>
<dbReference type="PANTHER" id="PTHR48097">
    <property type="entry name" value="L-THREONINE ALDOLASE-RELATED"/>
    <property type="match status" value="1"/>
</dbReference>
<dbReference type="InterPro" id="IPR015422">
    <property type="entry name" value="PyrdxlP-dep_Trfase_small"/>
</dbReference>
<comment type="cofactor">
    <cofactor evidence="1">
        <name>pyridoxal 5'-phosphate</name>
        <dbReference type="ChEBI" id="CHEBI:597326"/>
    </cofactor>
</comment>
<dbReference type="Proteomes" id="UP000485569">
    <property type="component" value="Unassembled WGS sequence"/>
</dbReference>
<dbReference type="CDD" id="cd06502">
    <property type="entry name" value="TA_like"/>
    <property type="match status" value="1"/>
</dbReference>
<dbReference type="InterPro" id="IPR015421">
    <property type="entry name" value="PyrdxlP-dep_Trfase_major"/>
</dbReference>
<dbReference type="AlphaFoldDB" id="A0A1V5SL89"/>
<dbReference type="Gene3D" id="3.90.1150.10">
    <property type="entry name" value="Aspartate Aminotransferase, domain 1"/>
    <property type="match status" value="1"/>
</dbReference>
<dbReference type="EMBL" id="MWBQ01000165">
    <property type="protein sequence ID" value="OQA55300.1"/>
    <property type="molecule type" value="Genomic_DNA"/>
</dbReference>
<dbReference type="FunFam" id="3.40.640.10:FF:000030">
    <property type="entry name" value="Low-specificity L-threonine aldolase"/>
    <property type="match status" value="1"/>
</dbReference>
<keyword evidence="4 7" id="KW-0456">Lyase</keyword>
<dbReference type="GO" id="GO:0005829">
    <property type="term" value="C:cytosol"/>
    <property type="evidence" value="ECO:0007669"/>
    <property type="project" value="TreeGrafter"/>
</dbReference>
<evidence type="ECO:0000256" key="5">
    <source>
        <dbReference type="PIRSR" id="PIRSR017617-1"/>
    </source>
</evidence>
<accession>A0A1V5SL89</accession>
<comment type="similarity">
    <text evidence="2">Belongs to the threonine aldolase family.</text>
</comment>
<evidence type="ECO:0000256" key="2">
    <source>
        <dbReference type="ARBA" id="ARBA00006966"/>
    </source>
</evidence>
<dbReference type="InterPro" id="IPR001597">
    <property type="entry name" value="ArAA_b-elim_lyase/Thr_aldolase"/>
</dbReference>
<gene>
    <name evidence="7" type="primary">ltaE</name>
    <name evidence="7" type="ORF">BWY41_01691</name>
</gene>
<evidence type="ECO:0000256" key="1">
    <source>
        <dbReference type="ARBA" id="ARBA00001933"/>
    </source>
</evidence>
<feature type="domain" description="Aromatic amino acid beta-eliminating lyase/threonine aldolase" evidence="6">
    <location>
        <begin position="13"/>
        <end position="294"/>
    </location>
</feature>
<dbReference type="GO" id="GO:0006545">
    <property type="term" value="P:glycine biosynthetic process"/>
    <property type="evidence" value="ECO:0007669"/>
    <property type="project" value="TreeGrafter"/>
</dbReference>
<dbReference type="InterPro" id="IPR015424">
    <property type="entry name" value="PyrdxlP-dep_Trfase"/>
</dbReference>
<keyword evidence="3" id="KW-0663">Pyridoxal phosphate</keyword>
<dbReference type="Pfam" id="PF01212">
    <property type="entry name" value="Beta_elim_lyase"/>
    <property type="match status" value="1"/>
</dbReference>
<dbReference type="GO" id="GO:0008732">
    <property type="term" value="F:L-allo-threonine aldolase activity"/>
    <property type="evidence" value="ECO:0007669"/>
    <property type="project" value="TreeGrafter"/>
</dbReference>
<proteinExistence type="inferred from homology"/>
<dbReference type="EC" id="4.1.2.48" evidence="7"/>
<comment type="caution">
    <text evidence="7">The sequence shown here is derived from an EMBL/GenBank/DDBJ whole genome shotgun (WGS) entry which is preliminary data.</text>
</comment>